<comment type="similarity">
    <text evidence="1 4">Belongs to the D-isomer specific 2-hydroxyacid dehydrogenase family.</text>
</comment>
<comment type="caution">
    <text evidence="7">The sequence shown here is derived from an EMBL/GenBank/DDBJ whole genome shotgun (WGS) entry which is preliminary data.</text>
</comment>
<dbReference type="Pfam" id="PF02826">
    <property type="entry name" value="2-Hacid_dh_C"/>
    <property type="match status" value="1"/>
</dbReference>
<protein>
    <submittedName>
        <fullName evidence="7">Putative 2-hydroxyacid dehydrogenase</fullName>
        <ecNumber evidence="7">1.-.-.-</ecNumber>
    </submittedName>
</protein>
<evidence type="ECO:0000256" key="2">
    <source>
        <dbReference type="ARBA" id="ARBA00023002"/>
    </source>
</evidence>
<dbReference type="PROSITE" id="PS00671">
    <property type="entry name" value="D_2_HYDROXYACID_DH_3"/>
    <property type="match status" value="1"/>
</dbReference>
<dbReference type="InterPro" id="IPR036291">
    <property type="entry name" value="NAD(P)-bd_dom_sf"/>
</dbReference>
<dbReference type="Gene3D" id="3.40.50.720">
    <property type="entry name" value="NAD(P)-binding Rossmann-like Domain"/>
    <property type="match status" value="2"/>
</dbReference>
<evidence type="ECO:0000259" key="5">
    <source>
        <dbReference type="Pfam" id="PF00389"/>
    </source>
</evidence>
<evidence type="ECO:0000313" key="8">
    <source>
        <dbReference type="Proteomes" id="UP000070456"/>
    </source>
</evidence>
<dbReference type="InterPro" id="IPR006140">
    <property type="entry name" value="D-isomer_DH_NAD-bd"/>
</dbReference>
<dbReference type="EC" id="1.-.-.-" evidence="7"/>
<feature type="domain" description="D-isomer specific 2-hydroxyacid dehydrogenase catalytic" evidence="5">
    <location>
        <begin position="8"/>
        <end position="307"/>
    </location>
</feature>
<dbReference type="InterPro" id="IPR006139">
    <property type="entry name" value="D-isomer_2_OHA_DH_cat_dom"/>
</dbReference>
<keyword evidence="3" id="KW-0520">NAD</keyword>
<dbReference type="InterPro" id="IPR029753">
    <property type="entry name" value="D-isomer_DH_CS"/>
</dbReference>
<evidence type="ECO:0000313" key="7">
    <source>
        <dbReference type="EMBL" id="KXG74119.1"/>
    </source>
</evidence>
<evidence type="ECO:0000256" key="4">
    <source>
        <dbReference type="RuleBase" id="RU003719"/>
    </source>
</evidence>
<dbReference type="PATRIC" id="fig|520762.4.peg.2908"/>
<reference evidence="7 8" key="1">
    <citation type="submission" date="2015-12" db="EMBL/GenBank/DDBJ databases">
        <title>Draft genome sequence of the thermoanaerobe Thermotalea metallivorans, an isolate from the runoff channel of the Great Artesian Basin, Australia.</title>
        <authorList>
            <person name="Patel B.K."/>
        </authorList>
    </citation>
    <scope>NUCLEOTIDE SEQUENCE [LARGE SCALE GENOMIC DNA]</scope>
    <source>
        <strain evidence="7 8">B2-1</strain>
    </source>
</reference>
<dbReference type="PANTHER" id="PTHR43333">
    <property type="entry name" value="2-HACID_DH_C DOMAIN-CONTAINING PROTEIN"/>
    <property type="match status" value="1"/>
</dbReference>
<evidence type="ECO:0000259" key="6">
    <source>
        <dbReference type="Pfam" id="PF02826"/>
    </source>
</evidence>
<name>A0A140L0P4_9FIRM</name>
<dbReference type="Proteomes" id="UP000070456">
    <property type="component" value="Unassembled WGS sequence"/>
</dbReference>
<dbReference type="GO" id="GO:0016616">
    <property type="term" value="F:oxidoreductase activity, acting on the CH-OH group of donors, NAD or NADP as acceptor"/>
    <property type="evidence" value="ECO:0007669"/>
    <property type="project" value="InterPro"/>
</dbReference>
<dbReference type="AlphaFoldDB" id="A0A140L0P4"/>
<dbReference type="GO" id="GO:0051287">
    <property type="term" value="F:NAD binding"/>
    <property type="evidence" value="ECO:0007669"/>
    <property type="project" value="InterPro"/>
</dbReference>
<dbReference type="CDD" id="cd12155">
    <property type="entry name" value="PGDH_1"/>
    <property type="match status" value="1"/>
</dbReference>
<evidence type="ECO:0000256" key="3">
    <source>
        <dbReference type="ARBA" id="ARBA00023027"/>
    </source>
</evidence>
<evidence type="ECO:0000256" key="1">
    <source>
        <dbReference type="ARBA" id="ARBA00005854"/>
    </source>
</evidence>
<feature type="domain" description="D-isomer specific 2-hydroxyacid dehydrogenase NAD-binding" evidence="6">
    <location>
        <begin position="103"/>
        <end position="275"/>
    </location>
</feature>
<dbReference type="RefSeq" id="WP_068557655.1">
    <property type="nucleotide sequence ID" value="NZ_LOEE01000064.1"/>
</dbReference>
<dbReference type="STRING" id="520762.AN619_26340"/>
<proteinExistence type="inferred from homology"/>
<keyword evidence="2 4" id="KW-0560">Oxidoreductase</keyword>
<dbReference type="SUPFAM" id="SSF51735">
    <property type="entry name" value="NAD(P)-binding Rossmann-fold domains"/>
    <property type="match status" value="1"/>
</dbReference>
<dbReference type="Pfam" id="PF00389">
    <property type="entry name" value="2-Hacid_dh"/>
    <property type="match status" value="1"/>
</dbReference>
<organism evidence="7 8">
    <name type="scientific">Thermotalea metallivorans</name>
    <dbReference type="NCBI Taxonomy" id="520762"/>
    <lineage>
        <taxon>Bacteria</taxon>
        <taxon>Bacillati</taxon>
        <taxon>Bacillota</taxon>
        <taxon>Clostridia</taxon>
        <taxon>Peptostreptococcales</taxon>
        <taxon>Thermotaleaceae</taxon>
        <taxon>Thermotalea</taxon>
    </lineage>
</organism>
<dbReference type="PANTHER" id="PTHR43333:SF1">
    <property type="entry name" value="D-ISOMER SPECIFIC 2-HYDROXYACID DEHYDROGENASE NAD-BINDING DOMAIN-CONTAINING PROTEIN"/>
    <property type="match status" value="1"/>
</dbReference>
<keyword evidence="8" id="KW-1185">Reference proteome</keyword>
<dbReference type="OrthoDB" id="9805416at2"/>
<gene>
    <name evidence="7" type="ORF">AN619_26340</name>
</gene>
<accession>A0A140L0P4</accession>
<sequence>MKALFTYDYGQEKMGLIKNLGYEILYVHERQVKIDEETKDAEILVCYNPFQSLDIRKMKNLKWIQLSSIGIDQVPIAYVKEAGIILTNNKGGYSIPMGEWIVMKILEMLKNSKGLYRLQQQKKWAIDTSLLELYGKTVGFIGTGSIATETAKRLQGFGVKILGLNTSGKGIPYFHGCFAMEDMEEMLKACDVVVLTIPYTEKTHHLINEKTIGWMKEGVYFVNVSRGSIVDEEALMKHLDSGKIKGAALDVFAEEPLPASHPLWDYENVIVTPHNSWISEMRNERRFETILENMKRYLKGETLLNVVDLHKGY</sequence>
<dbReference type="SUPFAM" id="SSF52283">
    <property type="entry name" value="Formate/glycerate dehydrogenase catalytic domain-like"/>
    <property type="match status" value="1"/>
</dbReference>
<dbReference type="EMBL" id="LOEE01000064">
    <property type="protein sequence ID" value="KXG74119.1"/>
    <property type="molecule type" value="Genomic_DNA"/>
</dbReference>